<dbReference type="AlphaFoldDB" id="A0A3E2TFJ8"/>
<feature type="binding site" evidence="7">
    <location>
        <position position="14"/>
    </location>
    <ligand>
        <name>ATP</name>
        <dbReference type="ChEBI" id="CHEBI:30616"/>
    </ligand>
</feature>
<comment type="subunit">
    <text evidence="7">Homodimer.</text>
</comment>
<comment type="catalytic activity">
    <reaction evidence="7">
        <text>acetate + ATP = acetyl phosphate + ADP</text>
        <dbReference type="Rhea" id="RHEA:11352"/>
        <dbReference type="ChEBI" id="CHEBI:22191"/>
        <dbReference type="ChEBI" id="CHEBI:30089"/>
        <dbReference type="ChEBI" id="CHEBI:30616"/>
        <dbReference type="ChEBI" id="CHEBI:456216"/>
        <dbReference type="EC" id="2.7.2.1"/>
    </reaction>
</comment>
<dbReference type="PRINTS" id="PR00471">
    <property type="entry name" value="ACETATEKNASE"/>
</dbReference>
<evidence type="ECO:0000256" key="1">
    <source>
        <dbReference type="ARBA" id="ARBA00008748"/>
    </source>
</evidence>
<feature type="binding site" evidence="7">
    <location>
        <position position="91"/>
    </location>
    <ligand>
        <name>substrate</name>
    </ligand>
</feature>
<feature type="active site" description="Proton donor/acceptor" evidence="7">
    <location>
        <position position="148"/>
    </location>
</feature>
<dbReference type="EC" id="2.7.2.1" evidence="7"/>
<proteinExistence type="inferred from homology"/>
<organism evidence="9 10">
    <name type="scientific">Coprococcus catus</name>
    <dbReference type="NCBI Taxonomy" id="116085"/>
    <lineage>
        <taxon>Bacteria</taxon>
        <taxon>Bacillati</taxon>
        <taxon>Bacillota</taxon>
        <taxon>Clostridia</taxon>
        <taxon>Lachnospirales</taxon>
        <taxon>Lachnospiraceae</taxon>
        <taxon>Coprococcus</taxon>
    </lineage>
</organism>
<evidence type="ECO:0000256" key="4">
    <source>
        <dbReference type="ARBA" id="ARBA00022741"/>
    </source>
</evidence>
<comment type="caution">
    <text evidence="9">The sequence shown here is derived from an EMBL/GenBank/DDBJ whole genome shotgun (WGS) entry which is preliminary data.</text>
</comment>
<sequence length="399" mass="42915">MNILVINCGSSSLKFQLIDMTTEAVQAKGLCERIGIDGSRIVYTPAGGEKMTIESPMPTHTEAIKLVLDCLTNAEYGVIKSLKEINAVGHRVVHGGEKFASSTIITDEVIKVIEECNELAPLHNPANLIGINVCRELMPGVPMVGVFDTAFHQTMPKKAYLYGLPIKAYTDYKIRRYGFHGTSHSFVSKRVAEFLGKPVEDLKTIVCHLGNGASICAVDGGKSVDTSMGFTPLAGLVMGTRSGDIDPAILEYYANKEGLTLSEVTTVLNKKSGMEGLTGGKSDFRDLEEGYEAGDQACIDAIEVFCYNVARFVGAYAASLNGVDVIAFTAGIGENSGFVRGKICEYLGYLGITIDAEQNSKRGEDIIISTPDSKVTVCVIPTNEELMIARDTKALVEAQ</sequence>
<evidence type="ECO:0000256" key="3">
    <source>
        <dbReference type="ARBA" id="ARBA00022679"/>
    </source>
</evidence>
<dbReference type="CDD" id="cd24010">
    <property type="entry name" value="ASKHA_NBD_AcK_PK"/>
    <property type="match status" value="1"/>
</dbReference>
<keyword evidence="4 7" id="KW-0547">Nucleotide-binding</keyword>
<keyword evidence="7" id="KW-0479">Metal-binding</keyword>
<feature type="site" description="Transition state stabilizer" evidence="7">
    <location>
        <position position="241"/>
    </location>
</feature>
<dbReference type="GO" id="GO:0006083">
    <property type="term" value="P:acetate metabolic process"/>
    <property type="evidence" value="ECO:0007669"/>
    <property type="project" value="TreeGrafter"/>
</dbReference>
<comment type="pathway">
    <text evidence="7">Metabolic intermediate biosynthesis; acetyl-CoA biosynthesis; acetyl-CoA from acetate: step 1/2.</text>
</comment>
<feature type="binding site" evidence="7">
    <location>
        <position position="384"/>
    </location>
    <ligand>
        <name>Mg(2+)</name>
        <dbReference type="ChEBI" id="CHEBI:18420"/>
    </ligand>
</feature>
<feature type="binding site" evidence="7">
    <location>
        <begin position="283"/>
        <end position="285"/>
    </location>
    <ligand>
        <name>ATP</name>
        <dbReference type="ChEBI" id="CHEBI:30616"/>
    </ligand>
</feature>
<dbReference type="InterPro" id="IPR043129">
    <property type="entry name" value="ATPase_NBD"/>
</dbReference>
<feature type="binding site" evidence="7">
    <location>
        <begin position="208"/>
        <end position="212"/>
    </location>
    <ligand>
        <name>ATP</name>
        <dbReference type="ChEBI" id="CHEBI:30616"/>
    </ligand>
</feature>
<feature type="binding site" evidence="7">
    <location>
        <begin position="331"/>
        <end position="335"/>
    </location>
    <ligand>
        <name>ATP</name>
        <dbReference type="ChEBI" id="CHEBI:30616"/>
    </ligand>
</feature>
<dbReference type="UniPathway" id="UPA00340">
    <property type="reaction ID" value="UER00458"/>
</dbReference>
<accession>A0A3E2TFJ8</accession>
<dbReference type="InterPro" id="IPR000890">
    <property type="entry name" value="Aliphatic_acid_kin_short-chain"/>
</dbReference>
<dbReference type="EMBL" id="QVEP01000053">
    <property type="protein sequence ID" value="RGB74586.1"/>
    <property type="molecule type" value="Genomic_DNA"/>
</dbReference>
<evidence type="ECO:0000313" key="10">
    <source>
        <dbReference type="Proteomes" id="UP000260773"/>
    </source>
</evidence>
<evidence type="ECO:0000256" key="6">
    <source>
        <dbReference type="ARBA" id="ARBA00022840"/>
    </source>
</evidence>
<keyword evidence="2 7" id="KW-0963">Cytoplasm</keyword>
<dbReference type="HAMAP" id="MF_00020">
    <property type="entry name" value="Acetate_kinase"/>
    <property type="match status" value="1"/>
</dbReference>
<evidence type="ECO:0000256" key="5">
    <source>
        <dbReference type="ARBA" id="ARBA00022777"/>
    </source>
</evidence>
<dbReference type="GO" id="GO:0005737">
    <property type="term" value="C:cytoplasm"/>
    <property type="evidence" value="ECO:0007669"/>
    <property type="project" value="UniProtKB-SubCell"/>
</dbReference>
<dbReference type="PROSITE" id="PS01075">
    <property type="entry name" value="ACETATE_KINASE_1"/>
    <property type="match status" value="1"/>
</dbReference>
<evidence type="ECO:0000256" key="2">
    <source>
        <dbReference type="ARBA" id="ARBA00022490"/>
    </source>
</evidence>
<dbReference type="Gene3D" id="3.30.420.40">
    <property type="match status" value="2"/>
</dbReference>
<dbReference type="InterPro" id="IPR004372">
    <property type="entry name" value="Ac/propionate_kinase"/>
</dbReference>
<name>A0A3E2TFJ8_9FIRM</name>
<keyword evidence="6 7" id="KW-0067">ATP-binding</keyword>
<dbReference type="GO" id="GO:0000287">
    <property type="term" value="F:magnesium ion binding"/>
    <property type="evidence" value="ECO:0007669"/>
    <property type="project" value="UniProtKB-UniRule"/>
</dbReference>
<dbReference type="SUPFAM" id="SSF53067">
    <property type="entry name" value="Actin-like ATPase domain"/>
    <property type="match status" value="2"/>
</dbReference>
<comment type="subcellular location">
    <subcellularLocation>
        <location evidence="7">Cytoplasm</location>
    </subcellularLocation>
</comment>
<comment type="cofactor">
    <cofactor evidence="7">
        <name>Mg(2+)</name>
        <dbReference type="ChEBI" id="CHEBI:18420"/>
    </cofactor>
    <cofactor evidence="7">
        <name>Mn(2+)</name>
        <dbReference type="ChEBI" id="CHEBI:29035"/>
    </cofactor>
    <text evidence="7">Mg(2+). Can also accept Mn(2+).</text>
</comment>
<keyword evidence="3 7" id="KW-0808">Transferase</keyword>
<dbReference type="NCBIfam" id="TIGR00016">
    <property type="entry name" value="ackA"/>
    <property type="match status" value="1"/>
</dbReference>
<dbReference type="GO" id="GO:0005524">
    <property type="term" value="F:ATP binding"/>
    <property type="evidence" value="ECO:0007669"/>
    <property type="project" value="UniProtKB-KW"/>
</dbReference>
<dbReference type="InterPro" id="IPR023865">
    <property type="entry name" value="Aliphatic_acid_kinase_CS"/>
</dbReference>
<keyword evidence="5 7" id="KW-0418">Kinase</keyword>
<protein>
    <recommendedName>
        <fullName evidence="7">Acetate kinase</fullName>
        <ecNumber evidence="7">2.7.2.1</ecNumber>
    </recommendedName>
    <alternativeName>
        <fullName evidence="7">Acetokinase</fullName>
    </alternativeName>
</protein>
<feature type="binding site" evidence="7">
    <location>
        <position position="7"/>
    </location>
    <ligand>
        <name>Mg(2+)</name>
        <dbReference type="ChEBI" id="CHEBI:18420"/>
    </ligand>
</feature>
<keyword evidence="7" id="KW-0460">Magnesium</keyword>
<dbReference type="Pfam" id="PF00871">
    <property type="entry name" value="Acetate_kinase"/>
    <property type="match status" value="1"/>
</dbReference>
<evidence type="ECO:0000256" key="7">
    <source>
        <dbReference type="HAMAP-Rule" id="MF_00020"/>
    </source>
</evidence>
<comment type="similarity">
    <text evidence="1 7 8">Belongs to the acetokinase family.</text>
</comment>
<feature type="site" description="Transition state stabilizer" evidence="7">
    <location>
        <position position="180"/>
    </location>
</feature>
<dbReference type="GO" id="GO:0006085">
    <property type="term" value="P:acetyl-CoA biosynthetic process"/>
    <property type="evidence" value="ECO:0007669"/>
    <property type="project" value="UniProtKB-UniRule"/>
</dbReference>
<dbReference type="Proteomes" id="UP000260773">
    <property type="component" value="Unassembled WGS sequence"/>
</dbReference>
<dbReference type="GO" id="GO:0008776">
    <property type="term" value="F:acetate kinase activity"/>
    <property type="evidence" value="ECO:0007669"/>
    <property type="project" value="UniProtKB-UniRule"/>
</dbReference>
<dbReference type="PIRSF" id="PIRSF000722">
    <property type="entry name" value="Acetate_prop_kin"/>
    <property type="match status" value="1"/>
</dbReference>
<evidence type="ECO:0000256" key="8">
    <source>
        <dbReference type="RuleBase" id="RU003835"/>
    </source>
</evidence>
<gene>
    <name evidence="7" type="primary">ackA</name>
    <name evidence="9" type="ORF">DW070_14785</name>
</gene>
<dbReference type="PROSITE" id="PS01076">
    <property type="entry name" value="ACETATE_KINASE_2"/>
    <property type="match status" value="1"/>
</dbReference>
<dbReference type="RefSeq" id="WP_015513430.1">
    <property type="nucleotide sequence ID" value="NZ_JAAXCM010000021.1"/>
</dbReference>
<dbReference type="PANTHER" id="PTHR21060">
    <property type="entry name" value="ACETATE KINASE"/>
    <property type="match status" value="1"/>
</dbReference>
<comment type="function">
    <text evidence="7">Catalyzes the formation of acetyl phosphate from acetate and ATP. Can also catalyze the reverse reaction.</text>
</comment>
<dbReference type="GeneID" id="74986281"/>
<dbReference type="PANTHER" id="PTHR21060:SF15">
    <property type="entry name" value="ACETATE KINASE-RELATED"/>
    <property type="match status" value="1"/>
</dbReference>
<reference evidence="9 10" key="1">
    <citation type="submission" date="2018-08" db="EMBL/GenBank/DDBJ databases">
        <title>A genome reference for cultivated species of the human gut microbiota.</title>
        <authorList>
            <person name="Zou Y."/>
            <person name="Xue W."/>
            <person name="Luo G."/>
        </authorList>
    </citation>
    <scope>NUCLEOTIDE SEQUENCE [LARGE SCALE GENOMIC DNA]</scope>
    <source>
        <strain evidence="9 10">AF45-17</strain>
    </source>
</reference>
<evidence type="ECO:0000313" key="9">
    <source>
        <dbReference type="EMBL" id="RGB74586.1"/>
    </source>
</evidence>